<feature type="region of interest" description="Disordered" evidence="2">
    <location>
        <begin position="386"/>
        <end position="408"/>
    </location>
</feature>
<evidence type="ECO:0000259" key="3">
    <source>
        <dbReference type="Pfam" id="PF10469"/>
    </source>
</evidence>
<evidence type="ECO:0000313" key="5">
    <source>
        <dbReference type="EMBL" id="KAG8582698.1"/>
    </source>
</evidence>
<feature type="compositionally biased region" description="Basic and acidic residues" evidence="2">
    <location>
        <begin position="398"/>
        <end position="408"/>
    </location>
</feature>
<feature type="region of interest" description="Disordered" evidence="2">
    <location>
        <begin position="91"/>
        <end position="142"/>
    </location>
</feature>
<protein>
    <recommendedName>
        <fullName evidence="7">A-kinase anchoring protein 7</fullName>
    </recommendedName>
</protein>
<dbReference type="AlphaFoldDB" id="A0AAV7CED0"/>
<dbReference type="InterPro" id="IPR052641">
    <property type="entry name" value="AKAP7_isoform_gamma"/>
</dbReference>
<dbReference type="InterPro" id="IPR019510">
    <property type="entry name" value="AKAP7-like_phosphoesterase"/>
</dbReference>
<feature type="domain" description="A-kinase anchor protein 7 RI-RII subunit-binding" evidence="4">
    <location>
        <begin position="352"/>
        <end position="404"/>
    </location>
</feature>
<comment type="subunit">
    <text evidence="1">Binds cAMP-dependent protein kinase (PKA). Interacts with PRKCA; only the cytoplasmic form is capable of interacting with PRKCA.</text>
</comment>
<dbReference type="SUPFAM" id="SSF55144">
    <property type="entry name" value="LigT-like"/>
    <property type="match status" value="1"/>
</dbReference>
<name>A0AAV7CED0_ENGPU</name>
<reference evidence="5" key="1">
    <citation type="thesis" date="2020" institute="ProQuest LLC" country="789 East Eisenhower Parkway, Ann Arbor, MI, USA">
        <title>Comparative Genomics and Chromosome Evolution.</title>
        <authorList>
            <person name="Mudd A.B."/>
        </authorList>
    </citation>
    <scope>NUCLEOTIDE SEQUENCE</scope>
    <source>
        <strain evidence="5">237g6f4</strain>
        <tissue evidence="5">Blood</tissue>
    </source>
</reference>
<evidence type="ECO:0000256" key="2">
    <source>
        <dbReference type="SAM" id="MobiDB-lite"/>
    </source>
</evidence>
<evidence type="ECO:0008006" key="7">
    <source>
        <dbReference type="Google" id="ProtNLM"/>
    </source>
</evidence>
<dbReference type="GO" id="GO:0005829">
    <property type="term" value="C:cytosol"/>
    <property type="evidence" value="ECO:0007669"/>
    <property type="project" value="TreeGrafter"/>
</dbReference>
<dbReference type="InterPro" id="IPR019511">
    <property type="entry name" value="AKAP7_RI-RII-bd_dom"/>
</dbReference>
<dbReference type="InterPro" id="IPR009097">
    <property type="entry name" value="Cyclic_Pdiesterase"/>
</dbReference>
<dbReference type="Pfam" id="PF10469">
    <property type="entry name" value="AKAP7_NLS"/>
    <property type="match status" value="1"/>
</dbReference>
<accession>A0AAV7CED0</accession>
<keyword evidence="6" id="KW-1185">Reference proteome</keyword>
<organism evidence="5 6">
    <name type="scientific">Engystomops pustulosus</name>
    <name type="common">Tungara frog</name>
    <name type="synonym">Physalaemus pustulosus</name>
    <dbReference type="NCBI Taxonomy" id="76066"/>
    <lineage>
        <taxon>Eukaryota</taxon>
        <taxon>Metazoa</taxon>
        <taxon>Chordata</taxon>
        <taxon>Craniata</taxon>
        <taxon>Vertebrata</taxon>
        <taxon>Euteleostomi</taxon>
        <taxon>Amphibia</taxon>
        <taxon>Batrachia</taxon>
        <taxon>Anura</taxon>
        <taxon>Neobatrachia</taxon>
        <taxon>Hyloidea</taxon>
        <taxon>Leptodactylidae</taxon>
        <taxon>Leiuperinae</taxon>
        <taxon>Engystomops</taxon>
    </lineage>
</organism>
<feature type="compositionally biased region" description="Basic and acidic residues" evidence="2">
    <location>
        <begin position="132"/>
        <end position="142"/>
    </location>
</feature>
<dbReference type="EMBL" id="WNYA01000003">
    <property type="protein sequence ID" value="KAG8582699.1"/>
    <property type="molecule type" value="Genomic_DNA"/>
</dbReference>
<evidence type="ECO:0000256" key="1">
    <source>
        <dbReference type="ARBA" id="ARBA00038702"/>
    </source>
</evidence>
<dbReference type="Pfam" id="PF10470">
    <property type="entry name" value="AKAP7_RIRII_bdg"/>
    <property type="match status" value="1"/>
</dbReference>
<dbReference type="PANTHER" id="PTHR15934">
    <property type="entry name" value="RNA 2',3'-CYCLIC PHOSPHODIESTERASE"/>
    <property type="match status" value="1"/>
</dbReference>
<dbReference type="Proteomes" id="UP000824782">
    <property type="component" value="Unassembled WGS sequence"/>
</dbReference>
<dbReference type="PANTHER" id="PTHR15934:SF6">
    <property type="entry name" value="A-KINASE ANCHOR PROTEIN 7 ISOFORM GAMMA"/>
    <property type="match status" value="1"/>
</dbReference>
<gene>
    <name evidence="5" type="ORF">GDO81_008167</name>
</gene>
<dbReference type="Gene3D" id="3.90.1140.10">
    <property type="entry name" value="Cyclic phosphodiesterase"/>
    <property type="match status" value="1"/>
</dbReference>
<proteinExistence type="predicted"/>
<comment type="caution">
    <text evidence="5">The sequence shown here is derived from an EMBL/GenBank/DDBJ whole genome shotgun (WGS) entry which is preliminary data.</text>
</comment>
<evidence type="ECO:0000313" key="6">
    <source>
        <dbReference type="Proteomes" id="UP000824782"/>
    </source>
</evidence>
<dbReference type="GO" id="GO:0034237">
    <property type="term" value="F:protein kinase A regulatory subunit binding"/>
    <property type="evidence" value="ECO:0007669"/>
    <property type="project" value="TreeGrafter"/>
</dbReference>
<sequence length="408" mass="45727">MEAHLLTWSCRDPAARSPSRIWVFRRFTKVVRPMSTKCRCCTEVRLSSAEFTILFWVQVSACQATHFLNKYNGFSESVRSSDGHAPDFRRMHAGAGAPASPTRFAVGSGEDQVSATTNPTEKKVKKKRKPHKSEIDENGDKSNKCTRPNYFVSLPITNVKVLDNIQTLQNSVLEKDDRFSRAMIPQGSFHLTLFVMHLGNEKEVTLATSALLDSKKPIEEIIQGNVLLLSFCGISDFKHEVAYVNMTNEASVAALKQISAVTGKIFMEKGISVTGCKDFVPHLTFMKLSRAPKLRKEGIKKIDASLYKDFQVHWFGDDSLTRLDLCSMLKKKQPSGYYHTDASISFGHKNGREPDEAELVSLSKRLVENAVLKAVQQYIEETQCKAKQTDGISVEPGNNEKTENNIKQ</sequence>
<feature type="domain" description="A-kinase anchor protein 7-like phosphoesterase" evidence="3">
    <location>
        <begin position="148"/>
        <end position="346"/>
    </location>
</feature>
<evidence type="ECO:0000259" key="4">
    <source>
        <dbReference type="Pfam" id="PF10470"/>
    </source>
</evidence>
<dbReference type="GO" id="GO:0010738">
    <property type="term" value="P:regulation of protein kinase A signaling"/>
    <property type="evidence" value="ECO:0007669"/>
    <property type="project" value="TreeGrafter"/>
</dbReference>
<dbReference type="EMBL" id="WNYA01000003">
    <property type="protein sequence ID" value="KAG8582698.1"/>
    <property type="molecule type" value="Genomic_DNA"/>
</dbReference>